<gene>
    <name evidence="2" type="ORF">SAMN05421852_101441</name>
</gene>
<organism evidence="2 3">
    <name type="scientific">Thermoflavimicrobium dichotomicum</name>
    <dbReference type="NCBI Taxonomy" id="46223"/>
    <lineage>
        <taxon>Bacteria</taxon>
        <taxon>Bacillati</taxon>
        <taxon>Bacillota</taxon>
        <taxon>Bacilli</taxon>
        <taxon>Bacillales</taxon>
        <taxon>Thermoactinomycetaceae</taxon>
        <taxon>Thermoflavimicrobium</taxon>
    </lineage>
</organism>
<evidence type="ECO:0000313" key="2">
    <source>
        <dbReference type="EMBL" id="SFI71243.1"/>
    </source>
</evidence>
<feature type="transmembrane region" description="Helical" evidence="1">
    <location>
        <begin position="56"/>
        <end position="78"/>
    </location>
</feature>
<keyword evidence="1" id="KW-0472">Membrane</keyword>
<dbReference type="Proteomes" id="UP000199545">
    <property type="component" value="Unassembled WGS sequence"/>
</dbReference>
<keyword evidence="1" id="KW-1133">Transmembrane helix</keyword>
<evidence type="ECO:0000313" key="3">
    <source>
        <dbReference type="Proteomes" id="UP000199545"/>
    </source>
</evidence>
<name>A0A1I3KFL8_9BACL</name>
<proteinExistence type="predicted"/>
<dbReference type="AlphaFoldDB" id="A0A1I3KFL8"/>
<reference evidence="2 3" key="1">
    <citation type="submission" date="2016-10" db="EMBL/GenBank/DDBJ databases">
        <authorList>
            <person name="de Groot N.N."/>
        </authorList>
    </citation>
    <scope>NUCLEOTIDE SEQUENCE [LARGE SCALE GENOMIC DNA]</scope>
    <source>
        <strain evidence="2 3">DSM 44778</strain>
    </source>
</reference>
<protein>
    <submittedName>
        <fullName evidence="2">Uncharacterized protein</fullName>
    </submittedName>
</protein>
<evidence type="ECO:0000256" key="1">
    <source>
        <dbReference type="SAM" id="Phobius"/>
    </source>
</evidence>
<accession>A0A1I3KFL8</accession>
<keyword evidence="3" id="KW-1185">Reference proteome</keyword>
<feature type="transmembrane region" description="Helical" evidence="1">
    <location>
        <begin position="15"/>
        <end position="36"/>
    </location>
</feature>
<feature type="transmembrane region" description="Helical" evidence="1">
    <location>
        <begin position="90"/>
        <end position="114"/>
    </location>
</feature>
<sequence>MYQEHEQKQKTKRNFYNVIYVLIESILCFAYAYAFINIQSYHWYKCDIGINYNANLLTLLFLVGPVFVVGAIIATNIIRSQGKKKLGKEGFQLFLFVLSCQFILFILVSFIPVLDTFSCVPPSMLKG</sequence>
<dbReference type="EMBL" id="FORR01000001">
    <property type="protein sequence ID" value="SFI71243.1"/>
    <property type="molecule type" value="Genomic_DNA"/>
</dbReference>
<keyword evidence="1" id="KW-0812">Transmembrane</keyword>